<dbReference type="AlphaFoldDB" id="A0A7W3JA34"/>
<evidence type="ECO:0000256" key="2">
    <source>
        <dbReference type="SAM" id="Phobius"/>
    </source>
</evidence>
<keyword evidence="2" id="KW-1133">Transmembrane helix</keyword>
<organism evidence="3 4">
    <name type="scientific">Promicromonospora sukumoe</name>
    <dbReference type="NCBI Taxonomy" id="88382"/>
    <lineage>
        <taxon>Bacteria</taxon>
        <taxon>Bacillati</taxon>
        <taxon>Actinomycetota</taxon>
        <taxon>Actinomycetes</taxon>
        <taxon>Micrococcales</taxon>
        <taxon>Promicromonosporaceae</taxon>
        <taxon>Promicromonospora</taxon>
    </lineage>
</organism>
<keyword evidence="2" id="KW-0472">Membrane</keyword>
<protein>
    <submittedName>
        <fullName evidence="3">Uncharacterized protein</fullName>
    </submittedName>
</protein>
<comment type="caution">
    <text evidence="3">The sequence shown here is derived from an EMBL/GenBank/DDBJ whole genome shotgun (WGS) entry which is preliminary data.</text>
</comment>
<feature type="transmembrane region" description="Helical" evidence="2">
    <location>
        <begin position="223"/>
        <end position="241"/>
    </location>
</feature>
<feature type="region of interest" description="Disordered" evidence="1">
    <location>
        <begin position="1"/>
        <end position="181"/>
    </location>
</feature>
<dbReference type="RefSeq" id="WP_182617652.1">
    <property type="nucleotide sequence ID" value="NZ_BAAATF010000003.1"/>
</dbReference>
<feature type="compositionally biased region" description="Low complexity" evidence="1">
    <location>
        <begin position="125"/>
        <end position="138"/>
    </location>
</feature>
<sequence>MAASNTDDRDDDVPGDTPRELGDDDVASRWADIVATLGDMDVSRADGETDGAEKSAASSQTSRPGDEGSDDGGDDGGDLGGDKSPGADGARGGAAGDRDGAGRGTAGPRVSGWSDGGWAGGDWTVGGAASGSADAGSRDGSGTGPDAGSRATPPSGPRDWPLSPDAEALEEADSHFTPPEPPALLSRDPLLTMAWSFVVGIPVLAVVGMIVSAAVPAVSIPPLAGQIGLGLFVAGLGVLIWRMPHQRDPDDDGPGAVV</sequence>
<gene>
    <name evidence="3" type="ORF">FHX71_003015</name>
</gene>
<feature type="compositionally biased region" description="Gly residues" evidence="1">
    <location>
        <begin position="114"/>
        <end position="124"/>
    </location>
</feature>
<evidence type="ECO:0000256" key="1">
    <source>
        <dbReference type="SAM" id="MobiDB-lite"/>
    </source>
</evidence>
<keyword evidence="2" id="KW-0812">Transmembrane</keyword>
<proteinExistence type="predicted"/>
<name>A0A7W3JA34_9MICO</name>
<feature type="compositionally biased region" description="Acidic residues" evidence="1">
    <location>
        <begin position="67"/>
        <end position="77"/>
    </location>
</feature>
<feature type="compositionally biased region" description="Basic and acidic residues" evidence="1">
    <location>
        <begin position="41"/>
        <end position="53"/>
    </location>
</feature>
<evidence type="ECO:0000313" key="3">
    <source>
        <dbReference type="EMBL" id="MBA8809073.1"/>
    </source>
</evidence>
<feature type="transmembrane region" description="Helical" evidence="2">
    <location>
        <begin position="194"/>
        <end position="217"/>
    </location>
</feature>
<dbReference type="Proteomes" id="UP000540568">
    <property type="component" value="Unassembled WGS sequence"/>
</dbReference>
<accession>A0A7W3JA34</accession>
<reference evidence="3 4" key="1">
    <citation type="submission" date="2020-07" db="EMBL/GenBank/DDBJ databases">
        <title>Sequencing the genomes of 1000 actinobacteria strains.</title>
        <authorList>
            <person name="Klenk H.-P."/>
        </authorList>
    </citation>
    <scope>NUCLEOTIDE SEQUENCE [LARGE SCALE GENOMIC DNA]</scope>
    <source>
        <strain evidence="3 4">DSM 44121</strain>
    </source>
</reference>
<dbReference type="EMBL" id="JACGWV010000001">
    <property type="protein sequence ID" value="MBA8809073.1"/>
    <property type="molecule type" value="Genomic_DNA"/>
</dbReference>
<keyword evidence="4" id="KW-1185">Reference proteome</keyword>
<evidence type="ECO:0000313" key="4">
    <source>
        <dbReference type="Proteomes" id="UP000540568"/>
    </source>
</evidence>